<feature type="transmembrane region" description="Helical" evidence="1">
    <location>
        <begin position="35"/>
        <end position="56"/>
    </location>
</feature>
<dbReference type="STRING" id="1217970.SAMN05444002_2582"/>
<dbReference type="OrthoDB" id="5797386at2"/>
<proteinExistence type="predicted"/>
<accession>A0A1N6GKY4</accession>
<evidence type="ECO:0000256" key="1">
    <source>
        <dbReference type="SAM" id="Phobius"/>
    </source>
</evidence>
<feature type="transmembrane region" description="Helical" evidence="1">
    <location>
        <begin position="77"/>
        <end position="102"/>
    </location>
</feature>
<evidence type="ECO:0000313" key="3">
    <source>
        <dbReference type="Proteomes" id="UP000184932"/>
    </source>
</evidence>
<evidence type="ECO:0000313" key="2">
    <source>
        <dbReference type="EMBL" id="SIO08157.1"/>
    </source>
</evidence>
<protein>
    <recommendedName>
        <fullName evidence="4">Permease</fullName>
    </recommendedName>
</protein>
<keyword evidence="1" id="KW-1133">Transmembrane helix</keyword>
<reference evidence="3" key="1">
    <citation type="submission" date="2016-11" db="EMBL/GenBank/DDBJ databases">
        <authorList>
            <person name="Varghese N."/>
            <person name="Submissions S."/>
        </authorList>
    </citation>
    <scope>NUCLEOTIDE SEQUENCE [LARGE SCALE GENOMIC DNA]</scope>
    <source>
        <strain evidence="3">DSM 29440</strain>
    </source>
</reference>
<keyword evidence="1" id="KW-0812">Transmembrane</keyword>
<dbReference type="RefSeq" id="WP_074256583.1">
    <property type="nucleotide sequence ID" value="NZ_FSRL01000001.1"/>
</dbReference>
<sequence>MNILIGTVLLLGLAALAWARLATGANRRAALSGTARLAGFTLPRLLVAMIGAALLAELMPADRIEALFGADAGLRALLLATLLGPITPGGAFVSFALAAAALKAAATPAAAITYVTSWSLFSLTKILAYEIPFMGTRTMALRLAISLPVPLVVGALAMLV</sequence>
<organism evidence="2 3">
    <name type="scientific">Vannielia litorea</name>
    <dbReference type="NCBI Taxonomy" id="1217970"/>
    <lineage>
        <taxon>Bacteria</taxon>
        <taxon>Pseudomonadati</taxon>
        <taxon>Pseudomonadota</taxon>
        <taxon>Alphaproteobacteria</taxon>
        <taxon>Rhodobacterales</taxon>
        <taxon>Paracoccaceae</taxon>
        <taxon>Vannielia</taxon>
    </lineage>
</organism>
<keyword evidence="1" id="KW-0472">Membrane</keyword>
<name>A0A1N6GKY4_9RHOB</name>
<dbReference type="AlphaFoldDB" id="A0A1N6GKY4"/>
<dbReference type="Proteomes" id="UP000184932">
    <property type="component" value="Unassembled WGS sequence"/>
</dbReference>
<keyword evidence="3" id="KW-1185">Reference proteome</keyword>
<feature type="transmembrane region" description="Helical" evidence="1">
    <location>
        <begin position="108"/>
        <end position="128"/>
    </location>
</feature>
<dbReference type="EMBL" id="FSRL01000001">
    <property type="protein sequence ID" value="SIO08157.1"/>
    <property type="molecule type" value="Genomic_DNA"/>
</dbReference>
<gene>
    <name evidence="2" type="ORF">SAMN05444002_2582</name>
</gene>
<evidence type="ECO:0008006" key="4">
    <source>
        <dbReference type="Google" id="ProtNLM"/>
    </source>
</evidence>
<feature type="transmembrane region" description="Helical" evidence="1">
    <location>
        <begin position="140"/>
        <end position="159"/>
    </location>
</feature>